<comment type="caution">
    <text evidence="1">The sequence shown here is derived from an EMBL/GenBank/DDBJ whole genome shotgun (WGS) entry which is preliminary data.</text>
</comment>
<sequence length="169" mass="18891">MSMAALDVDGLIFTFPDTWQASKFDEWSFYRRHFMTLRNNLQAVDILVLSPEKVAFLVEVKDYRHPDAGKPSELAETIVNKVLSTLAALLPARLHASTPLDEKTLSKAVLGCERLQVIVHIEQPAAHQPRVDLADLKQKLKSKLRAIDAHPKIVSMSKPLGMGWVVSNP</sequence>
<evidence type="ECO:0000313" key="3">
    <source>
        <dbReference type="Proteomes" id="UP000441404"/>
    </source>
</evidence>
<dbReference type="Proteomes" id="UP000489190">
    <property type="component" value="Unassembled WGS sequence"/>
</dbReference>
<accession>A0A6A7YI63</accession>
<dbReference type="EMBL" id="WIWI01000001">
    <property type="protein sequence ID" value="MQT87563.1"/>
    <property type="molecule type" value="Genomic_DNA"/>
</dbReference>
<dbReference type="Proteomes" id="UP000441404">
    <property type="component" value="Unassembled WGS sequence"/>
</dbReference>
<evidence type="ECO:0000313" key="1">
    <source>
        <dbReference type="EMBL" id="MQT49667.1"/>
    </source>
</evidence>
<gene>
    <name evidence="2" type="ORF">GHO39_00050</name>
    <name evidence="1" type="ORF">GHO40_23490</name>
</gene>
<dbReference type="AlphaFoldDB" id="A0A6A7YI63"/>
<protein>
    <recommendedName>
        <fullName evidence="5">Cysteinyl-tRNA synthetase</fullName>
    </recommendedName>
</protein>
<reference evidence="3 4" key="1">
    <citation type="submission" date="2019-10" db="EMBL/GenBank/DDBJ databases">
        <title>Evaluation of single-gene subtyping targets for Pseudomonas.</title>
        <authorList>
            <person name="Reichler S.J."/>
            <person name="Orsi R.H."/>
            <person name="Wiedmann M."/>
            <person name="Martin N.H."/>
            <person name="Murphy S.I."/>
        </authorList>
    </citation>
    <scope>NUCLEOTIDE SEQUENCE [LARGE SCALE GENOMIC DNA]</scope>
    <source>
        <strain evidence="2 4">FSL R10-3254</strain>
        <strain evidence="1 3">FSL R10-3257</strain>
    </source>
</reference>
<evidence type="ECO:0000313" key="2">
    <source>
        <dbReference type="EMBL" id="MQT87563.1"/>
    </source>
</evidence>
<organism evidence="1 3">
    <name type="scientific">Pseudomonas helleri</name>
    <dbReference type="NCBI Taxonomy" id="1608996"/>
    <lineage>
        <taxon>Bacteria</taxon>
        <taxon>Pseudomonadati</taxon>
        <taxon>Pseudomonadota</taxon>
        <taxon>Gammaproteobacteria</taxon>
        <taxon>Pseudomonadales</taxon>
        <taxon>Pseudomonadaceae</taxon>
        <taxon>Pseudomonas</taxon>
    </lineage>
</organism>
<evidence type="ECO:0008006" key="5">
    <source>
        <dbReference type="Google" id="ProtNLM"/>
    </source>
</evidence>
<dbReference type="EMBL" id="WIWJ01000062">
    <property type="protein sequence ID" value="MQT49667.1"/>
    <property type="molecule type" value="Genomic_DNA"/>
</dbReference>
<evidence type="ECO:0000313" key="4">
    <source>
        <dbReference type="Proteomes" id="UP000489190"/>
    </source>
</evidence>
<proteinExistence type="predicted"/>
<name>A0A6A7YI63_9PSED</name>